<reference evidence="1 2" key="1">
    <citation type="submission" date="2018-06" db="EMBL/GenBank/DDBJ databases">
        <authorList>
            <consortium name="Pathogen Informatics"/>
            <person name="Doyle S."/>
        </authorList>
    </citation>
    <scope>NUCLEOTIDE SEQUENCE [LARGE SCALE GENOMIC DNA]</scope>
    <source>
        <strain evidence="1 2">NCTC11224</strain>
    </source>
</reference>
<keyword evidence="2" id="KW-1185">Reference proteome</keyword>
<dbReference type="Gene3D" id="3.20.20.150">
    <property type="entry name" value="Divalent-metal-dependent TIM barrel enzymes"/>
    <property type="match status" value="1"/>
</dbReference>
<dbReference type="EMBL" id="UAVW01000001">
    <property type="protein sequence ID" value="SQB04434.1"/>
    <property type="molecule type" value="Genomic_DNA"/>
</dbReference>
<dbReference type="AlphaFoldDB" id="A0A2X2TJT4"/>
<dbReference type="GO" id="GO:0016853">
    <property type="term" value="F:isomerase activity"/>
    <property type="evidence" value="ECO:0007669"/>
    <property type="project" value="UniProtKB-KW"/>
</dbReference>
<gene>
    <name evidence="1" type="ORF">NCTC11224_00848</name>
</gene>
<sequence length="96" mass="11237">MITISKSQVTVMNIQYGYYPLEKFLDDAARAGVEHVELWRAAPHFHLEDMTYTDVCRVRKQIEERGLSLEITDGRYRVDPTFSVLQSVKRLYDVLI</sequence>
<dbReference type="Proteomes" id="UP000251853">
    <property type="component" value="Unassembled WGS sequence"/>
</dbReference>
<dbReference type="SUPFAM" id="SSF51658">
    <property type="entry name" value="Xylose isomerase-like"/>
    <property type="match status" value="1"/>
</dbReference>
<organism evidence="1 2">
    <name type="scientific">Enterocloster clostridioformis</name>
    <dbReference type="NCBI Taxonomy" id="1531"/>
    <lineage>
        <taxon>Bacteria</taxon>
        <taxon>Bacillati</taxon>
        <taxon>Bacillota</taxon>
        <taxon>Clostridia</taxon>
        <taxon>Lachnospirales</taxon>
        <taxon>Lachnospiraceae</taxon>
        <taxon>Enterocloster</taxon>
    </lineage>
</organism>
<name>A0A2X2TJT4_9FIRM</name>
<keyword evidence="1" id="KW-0413">Isomerase</keyword>
<evidence type="ECO:0000313" key="2">
    <source>
        <dbReference type="Proteomes" id="UP000251853"/>
    </source>
</evidence>
<proteinExistence type="predicted"/>
<evidence type="ECO:0000313" key="1">
    <source>
        <dbReference type="EMBL" id="SQB04434.1"/>
    </source>
</evidence>
<accession>A0A2X2TJT4</accession>
<dbReference type="InterPro" id="IPR036237">
    <property type="entry name" value="Xyl_isomerase-like_sf"/>
</dbReference>
<dbReference type="RefSeq" id="WP_225537638.1">
    <property type="nucleotide sequence ID" value="NZ_CATYWZ010000180.1"/>
</dbReference>
<protein>
    <submittedName>
        <fullName evidence="1">Xylose isomerase domain-containing protein TIM barrel</fullName>
    </submittedName>
</protein>